<feature type="transmembrane region" description="Helical" evidence="1">
    <location>
        <begin position="6"/>
        <end position="23"/>
    </location>
</feature>
<name>F2D055_HORVV</name>
<reference evidence="2" key="1">
    <citation type="journal article" date="2011" name="Plant Physiol.">
        <title>Comprehensive sequence analysis of 24,783 barley full-length cDNAs derived from 12 clone libraries.</title>
        <authorList>
            <person name="Matsumoto T."/>
            <person name="Tanaka T."/>
            <person name="Sakai H."/>
            <person name="Amano N."/>
            <person name="Kanamori H."/>
            <person name="Kurita K."/>
            <person name="Kikuta A."/>
            <person name="Kamiya K."/>
            <person name="Yamamoto M."/>
            <person name="Ikawa H."/>
            <person name="Fujii N."/>
            <person name="Hori K."/>
            <person name="Itoh T."/>
            <person name="Sato K."/>
        </authorList>
    </citation>
    <scope>NUCLEOTIDE SEQUENCE</scope>
    <source>
        <tissue evidence="2">Leaf</tissue>
    </source>
</reference>
<keyword evidence="1" id="KW-0812">Transmembrane</keyword>
<proteinExistence type="evidence at transcript level"/>
<keyword evidence="1" id="KW-1133">Transmembrane helix</keyword>
<keyword evidence="1" id="KW-0472">Membrane</keyword>
<evidence type="ECO:0000256" key="1">
    <source>
        <dbReference type="SAM" id="Phobius"/>
    </source>
</evidence>
<protein>
    <submittedName>
        <fullName evidence="2">Predicted protein</fullName>
    </submittedName>
</protein>
<organism evidence="2">
    <name type="scientific">Hordeum vulgare subsp. vulgare</name>
    <name type="common">Domesticated barley</name>
    <dbReference type="NCBI Taxonomy" id="112509"/>
    <lineage>
        <taxon>Eukaryota</taxon>
        <taxon>Viridiplantae</taxon>
        <taxon>Streptophyta</taxon>
        <taxon>Embryophyta</taxon>
        <taxon>Tracheophyta</taxon>
        <taxon>Spermatophyta</taxon>
        <taxon>Magnoliopsida</taxon>
        <taxon>Liliopsida</taxon>
        <taxon>Poales</taxon>
        <taxon>Poaceae</taxon>
        <taxon>BOP clade</taxon>
        <taxon>Pooideae</taxon>
        <taxon>Triticodae</taxon>
        <taxon>Triticeae</taxon>
        <taxon>Hordeinae</taxon>
        <taxon>Hordeum</taxon>
    </lineage>
</organism>
<evidence type="ECO:0000313" key="2">
    <source>
        <dbReference type="EMBL" id="BAJ88476.1"/>
    </source>
</evidence>
<accession>F2D055</accession>
<sequence>MFVLSHTIFSVFAVAVLLNIFYFDPTQSLETVDVYWTCKDCIGSICHKTGHPCCPTTAGQFACMRCDKQTLDGDKQFYSENDCKSSCSDPSKCTCDGVCWVCVLKGNAPSMPCDNLGYVLDDNCKEVPYHPK</sequence>
<dbReference type="EMBL" id="AK357262">
    <property type="protein sequence ID" value="BAJ88476.1"/>
    <property type="molecule type" value="mRNA"/>
</dbReference>
<dbReference type="AlphaFoldDB" id="F2D055"/>